<reference evidence="1" key="1">
    <citation type="journal article" date="2022" name="bioRxiv">
        <title>Population genetic analysis of Ophidiomyces ophidiicola, the causative agent of snake fungal disease, indicates recent introductions to the USA.</title>
        <authorList>
            <person name="Ladner J.T."/>
            <person name="Palmer J.M."/>
            <person name="Ettinger C.L."/>
            <person name="Stajich J.E."/>
            <person name="Farrell T.M."/>
            <person name="Glorioso B.M."/>
            <person name="Lawson B."/>
            <person name="Price S.J."/>
            <person name="Stengle A.G."/>
            <person name="Grear D.A."/>
            <person name="Lorch J.M."/>
        </authorList>
    </citation>
    <scope>NUCLEOTIDE SEQUENCE</scope>
    <source>
        <strain evidence="1">NWHC 24266-5</strain>
    </source>
</reference>
<dbReference type="EMBL" id="JALBCA010000154">
    <property type="protein sequence ID" value="KAI2381968.1"/>
    <property type="molecule type" value="Genomic_DNA"/>
</dbReference>
<organism evidence="1">
    <name type="scientific">Ophidiomyces ophidiicola</name>
    <dbReference type="NCBI Taxonomy" id="1387563"/>
    <lineage>
        <taxon>Eukaryota</taxon>
        <taxon>Fungi</taxon>
        <taxon>Dikarya</taxon>
        <taxon>Ascomycota</taxon>
        <taxon>Pezizomycotina</taxon>
        <taxon>Eurotiomycetes</taxon>
        <taxon>Eurotiomycetidae</taxon>
        <taxon>Onygenales</taxon>
        <taxon>Onygenaceae</taxon>
        <taxon>Ophidiomyces</taxon>
    </lineage>
</organism>
<protein>
    <submittedName>
        <fullName evidence="1">Leucine aminopeptidase 1</fullName>
        <ecNumber evidence="1">3.4.11.10</ecNumber>
    </submittedName>
</protein>
<comment type="caution">
    <text evidence="1">The sequence shown here is derived from an EMBL/GenBank/DDBJ whole genome shotgun (WGS) entry which is preliminary data.</text>
</comment>
<evidence type="ECO:0000313" key="1">
    <source>
        <dbReference type="EMBL" id="KAI2381968.1"/>
    </source>
</evidence>
<sequence length="371" mass="41082">MKFVGLLALSATALAASVPSQNEGKFLVETAPGQTQWVTEDQKMELKMQGKDFIDITHEVEQNIRPSSFRTANVATNFPRTMTQEKAVKAMIAELSKENMQRDLTRLTQFHNRYYQSETGVQSATWIMQQAQAAVQAAGARGAKVEKFPHKFKQFSIVVTLPGKSEKTVVVGAHQDSINQRDRATGRAPGADDNGSGSMTILEALRGVLQNRDVVAGNAPNTMEFHWYAGEELGLLGSADIFARYMQQRKQIKAMLNQDMTGFVKRGVREEFGVITDNVNAELSQFARTVIGKYTRLPYVNTRCGYACSDHASANRYGFPSAMVAEAAFNNISPTIHSPADELSTINYDHMLEHAKLVVGFMTELAFQNNL</sequence>
<gene>
    <name evidence="1" type="primary">LAP1_4</name>
    <name evidence="1" type="ORF">LOY88_006435</name>
</gene>
<accession>A0ACB8UQ49</accession>
<keyword evidence="1" id="KW-0378">Hydrolase</keyword>
<dbReference type="EC" id="3.4.11.10" evidence="1"/>
<name>A0ACB8UQ49_9EURO</name>
<keyword evidence="1" id="KW-0031">Aminopeptidase</keyword>
<keyword evidence="1" id="KW-0645">Protease</keyword>
<proteinExistence type="predicted"/>